<comment type="caution">
    <text evidence="10">The sequence shown here is derived from an EMBL/GenBank/DDBJ whole genome shotgun (WGS) entry which is preliminary data.</text>
</comment>
<comment type="subcellular location">
    <subcellularLocation>
        <location evidence="1">Cell membrane</location>
        <topology evidence="1">Multi-pass membrane protein</topology>
    </subcellularLocation>
</comment>
<dbReference type="Pfam" id="PF02386">
    <property type="entry name" value="TrkH"/>
    <property type="match status" value="1"/>
</dbReference>
<feature type="transmembrane region" description="Helical" evidence="9">
    <location>
        <begin position="188"/>
        <end position="218"/>
    </location>
</feature>
<feature type="transmembrane region" description="Helical" evidence="9">
    <location>
        <begin position="274"/>
        <end position="293"/>
    </location>
</feature>
<feature type="transmembrane region" description="Helical" evidence="9">
    <location>
        <begin position="238"/>
        <end position="258"/>
    </location>
</feature>
<dbReference type="EMBL" id="JBHUHX010000016">
    <property type="protein sequence ID" value="MFD2112008.1"/>
    <property type="molecule type" value="Genomic_DNA"/>
</dbReference>
<evidence type="ECO:0000256" key="7">
    <source>
        <dbReference type="ARBA" id="ARBA00023065"/>
    </source>
</evidence>
<keyword evidence="11" id="KW-1185">Reference proteome</keyword>
<sequence length="486" mass="51084">MSQTAAYLMHAVRPPILLGLIGRLLMTLAALGIAPVLVALFNDHSPLMWRLAATSALLGVVGWPLARLHRGVDIQWNEALTMTGLAFVLAPLVMVWPLVGIGIAPVDAWFESVSGVTTTGLTTLRGMAERPTDFLFLRAWMQWYGGLGIAAFTVVLIMRHHAGARRLLETTGESLTEAGAREHARGVFLVYAALTLIAVAAAWASGLAPFSALVHGLAAVATGGFGTTDQNIAPLPPAAVAVLSLVCVVAAISLPLYARLPRHGPRALFGEPEVRALVIAILITSALLAAITATHSDLAWRPAVADALVLGVSAQTDTGFSTTDVAALPPAAQLVLMVSMAIGGCTGSTAGGIKLIRLLILIRLIQVALQRTATSERAVLDVRIGGDRVEPDMIASALQLLGLWALVLLLSWLIFLVQGQPPMASLFEVVSATSNAGLSAGLTGPDMAPLLKLVLTADMLFGRVEILALLVVFYPPTWIGRRRASP</sequence>
<dbReference type="Proteomes" id="UP001597337">
    <property type="component" value="Unassembled WGS sequence"/>
</dbReference>
<evidence type="ECO:0000256" key="3">
    <source>
        <dbReference type="ARBA" id="ARBA00022448"/>
    </source>
</evidence>
<keyword evidence="6 9" id="KW-1133">Transmembrane helix</keyword>
<reference evidence="11" key="1">
    <citation type="journal article" date="2019" name="Int. J. Syst. Evol. Microbiol.">
        <title>The Global Catalogue of Microorganisms (GCM) 10K type strain sequencing project: providing services to taxonomists for standard genome sequencing and annotation.</title>
        <authorList>
            <consortium name="The Broad Institute Genomics Platform"/>
            <consortium name="The Broad Institute Genome Sequencing Center for Infectious Disease"/>
            <person name="Wu L."/>
            <person name="Ma J."/>
        </authorList>
    </citation>
    <scope>NUCLEOTIDE SEQUENCE [LARGE SCALE GENOMIC DNA]</scope>
    <source>
        <strain evidence="11">KACC 12597</strain>
    </source>
</reference>
<name>A0ABW4Y7U7_9GAMM</name>
<evidence type="ECO:0000256" key="6">
    <source>
        <dbReference type="ARBA" id="ARBA00022989"/>
    </source>
</evidence>
<dbReference type="PANTHER" id="PTHR32024">
    <property type="entry name" value="TRK SYSTEM POTASSIUM UPTAKE PROTEIN TRKG-RELATED"/>
    <property type="match status" value="1"/>
</dbReference>
<proteinExistence type="inferred from homology"/>
<keyword evidence="8 9" id="KW-0472">Membrane</keyword>
<evidence type="ECO:0000313" key="11">
    <source>
        <dbReference type="Proteomes" id="UP001597337"/>
    </source>
</evidence>
<protein>
    <submittedName>
        <fullName evidence="10">TrkH family potassium uptake protein</fullName>
    </submittedName>
</protein>
<keyword evidence="7" id="KW-0406">Ion transport</keyword>
<feature type="transmembrane region" description="Helical" evidence="9">
    <location>
        <begin position="453"/>
        <end position="474"/>
    </location>
</feature>
<keyword evidence="5 9" id="KW-0812">Transmembrane</keyword>
<dbReference type="InterPro" id="IPR003445">
    <property type="entry name" value="Cat_transpt"/>
</dbReference>
<feature type="transmembrane region" description="Helical" evidence="9">
    <location>
        <begin position="393"/>
        <end position="417"/>
    </location>
</feature>
<dbReference type="PANTHER" id="PTHR32024:SF2">
    <property type="entry name" value="TRK SYSTEM POTASSIUM UPTAKE PROTEIN TRKG-RELATED"/>
    <property type="match status" value="1"/>
</dbReference>
<evidence type="ECO:0000256" key="9">
    <source>
        <dbReference type="SAM" id="Phobius"/>
    </source>
</evidence>
<gene>
    <name evidence="10" type="ORF">ACFSJC_09175</name>
</gene>
<comment type="similarity">
    <text evidence="2">Belongs to the TrkH potassium transport family.</text>
</comment>
<evidence type="ECO:0000256" key="8">
    <source>
        <dbReference type="ARBA" id="ARBA00023136"/>
    </source>
</evidence>
<evidence type="ECO:0000313" key="10">
    <source>
        <dbReference type="EMBL" id="MFD2112008.1"/>
    </source>
</evidence>
<accession>A0ABW4Y7U7</accession>
<organism evidence="10 11">
    <name type="scientific">Thiorhodococcus fuscus</name>
    <dbReference type="NCBI Taxonomy" id="527200"/>
    <lineage>
        <taxon>Bacteria</taxon>
        <taxon>Pseudomonadati</taxon>
        <taxon>Pseudomonadota</taxon>
        <taxon>Gammaproteobacteria</taxon>
        <taxon>Chromatiales</taxon>
        <taxon>Chromatiaceae</taxon>
        <taxon>Thiorhodococcus</taxon>
    </lineage>
</organism>
<feature type="transmembrane region" description="Helical" evidence="9">
    <location>
        <begin position="140"/>
        <end position="158"/>
    </location>
</feature>
<evidence type="ECO:0000256" key="4">
    <source>
        <dbReference type="ARBA" id="ARBA00022475"/>
    </source>
</evidence>
<feature type="transmembrane region" description="Helical" evidence="9">
    <location>
        <begin position="47"/>
        <end position="68"/>
    </location>
</feature>
<feature type="transmembrane region" description="Helical" evidence="9">
    <location>
        <begin position="334"/>
        <end position="356"/>
    </location>
</feature>
<keyword evidence="4" id="KW-1003">Cell membrane</keyword>
<dbReference type="RefSeq" id="WP_386025908.1">
    <property type="nucleotide sequence ID" value="NZ_JBHUHX010000016.1"/>
</dbReference>
<evidence type="ECO:0000256" key="1">
    <source>
        <dbReference type="ARBA" id="ARBA00004651"/>
    </source>
</evidence>
<feature type="transmembrane region" description="Helical" evidence="9">
    <location>
        <begin position="20"/>
        <end position="41"/>
    </location>
</feature>
<evidence type="ECO:0000256" key="2">
    <source>
        <dbReference type="ARBA" id="ARBA00009137"/>
    </source>
</evidence>
<keyword evidence="3" id="KW-0813">Transport</keyword>
<feature type="transmembrane region" description="Helical" evidence="9">
    <location>
        <begin position="80"/>
        <end position="104"/>
    </location>
</feature>
<evidence type="ECO:0000256" key="5">
    <source>
        <dbReference type="ARBA" id="ARBA00022692"/>
    </source>
</evidence>